<reference evidence="2 3" key="1">
    <citation type="submission" date="2017-09" db="EMBL/GenBank/DDBJ databases">
        <authorList>
            <person name="Ehlers B."/>
            <person name="Leendertz F.H."/>
        </authorList>
    </citation>
    <scope>NUCLEOTIDE SEQUENCE [LARGE SCALE GENOMIC DNA]</scope>
    <source>
        <strain evidence="2 3">DSM 18289</strain>
    </source>
</reference>
<dbReference type="AlphaFoldDB" id="A0A285NDL7"/>
<dbReference type="InterPro" id="IPR013813">
    <property type="entry name" value="Endoribo_LPSP/chorism_mut-like"/>
</dbReference>
<dbReference type="OrthoDB" id="9806350at2"/>
<evidence type="ECO:0000313" key="2">
    <source>
        <dbReference type="EMBL" id="SNZ07398.1"/>
    </source>
</evidence>
<gene>
    <name evidence="2" type="ORF">SAMN06265368_0917</name>
</gene>
<organism evidence="2 3">
    <name type="scientific">Cohaesibacter gelatinilyticus</name>
    <dbReference type="NCBI Taxonomy" id="372072"/>
    <lineage>
        <taxon>Bacteria</taxon>
        <taxon>Pseudomonadati</taxon>
        <taxon>Pseudomonadota</taxon>
        <taxon>Alphaproteobacteria</taxon>
        <taxon>Hyphomicrobiales</taxon>
        <taxon>Cohaesibacteraceae</taxon>
    </lineage>
</organism>
<sequence>MSVIDQALSELGIKLPSAPKPLGNFAPYLIDGDYLYISGQISVDLGGKILTGKLGNDVSLEQGQESARYCAIGILARAKAALGGDLDRIEKLLKLGAFVNAAPDFASHPEVVNGASDFMVQVMGIEKANHVRFAVGSASLPSNAAVEIEAVFRIRSA</sequence>
<dbReference type="SUPFAM" id="SSF55298">
    <property type="entry name" value="YjgF-like"/>
    <property type="match status" value="1"/>
</dbReference>
<name>A0A285NDL7_9HYPH</name>
<proteinExistence type="predicted"/>
<protein>
    <submittedName>
        <fullName evidence="2">Enamine deaminase RidA, house cleaning of reactive enamine intermediates, YjgF/YER057c/UK114 family</fullName>
    </submittedName>
</protein>
<dbReference type="EMBL" id="OBEL01000001">
    <property type="protein sequence ID" value="SNZ07398.1"/>
    <property type="molecule type" value="Genomic_DNA"/>
</dbReference>
<evidence type="ECO:0000313" key="3">
    <source>
        <dbReference type="Proteomes" id="UP000219439"/>
    </source>
</evidence>
<dbReference type="Gene3D" id="3.30.1330.40">
    <property type="entry name" value="RutC-like"/>
    <property type="match status" value="1"/>
</dbReference>
<accession>A0A285NDL7</accession>
<dbReference type="InterPro" id="IPR035959">
    <property type="entry name" value="RutC-like_sf"/>
</dbReference>
<keyword evidence="3" id="KW-1185">Reference proteome</keyword>
<dbReference type="CDD" id="cd02199">
    <property type="entry name" value="YjgF_YER057c_UK114_like_1"/>
    <property type="match status" value="1"/>
</dbReference>
<dbReference type="Pfam" id="PF14588">
    <property type="entry name" value="YjgF_endoribonc"/>
    <property type="match status" value="1"/>
</dbReference>
<dbReference type="Proteomes" id="UP000219439">
    <property type="component" value="Unassembled WGS sequence"/>
</dbReference>
<evidence type="ECO:0000259" key="1">
    <source>
        <dbReference type="Pfam" id="PF14588"/>
    </source>
</evidence>
<dbReference type="RefSeq" id="WP_097152187.1">
    <property type="nucleotide sequence ID" value="NZ_OBEL01000001.1"/>
</dbReference>
<feature type="domain" description="Endoribonuclease L-PSP/chorismate mutase-like" evidence="1">
    <location>
        <begin position="9"/>
        <end position="144"/>
    </location>
</feature>
<dbReference type="PANTHER" id="PTHR43760:SF1">
    <property type="entry name" value="ENDORIBONUCLEASE L-PSP_CHORISMATE MUTASE-LIKE DOMAIN-CONTAINING PROTEIN"/>
    <property type="match status" value="1"/>
</dbReference>
<dbReference type="PANTHER" id="PTHR43760">
    <property type="entry name" value="ENDORIBONUCLEASE-RELATED"/>
    <property type="match status" value="1"/>
</dbReference>